<dbReference type="InterPro" id="IPR009057">
    <property type="entry name" value="Homeodomain-like_sf"/>
</dbReference>
<evidence type="ECO:0000256" key="2">
    <source>
        <dbReference type="ARBA" id="ARBA00023125"/>
    </source>
</evidence>
<dbReference type="InterPro" id="IPR001647">
    <property type="entry name" value="HTH_TetR"/>
</dbReference>
<dbReference type="Gene3D" id="1.10.357.10">
    <property type="entry name" value="Tetracycline Repressor, domain 2"/>
    <property type="match status" value="1"/>
</dbReference>
<accession>A0ABT8TH13</accession>
<evidence type="ECO:0000256" key="1">
    <source>
        <dbReference type="ARBA" id="ARBA00023015"/>
    </source>
</evidence>
<evidence type="ECO:0000256" key="4">
    <source>
        <dbReference type="PROSITE-ProRule" id="PRU00335"/>
    </source>
</evidence>
<dbReference type="SUPFAM" id="SSF46689">
    <property type="entry name" value="Homeodomain-like"/>
    <property type="match status" value="1"/>
</dbReference>
<keyword evidence="2 4" id="KW-0238">DNA-binding</keyword>
<dbReference type="PROSITE" id="PS50977">
    <property type="entry name" value="HTH_TETR_2"/>
    <property type="match status" value="1"/>
</dbReference>
<comment type="caution">
    <text evidence="6">The sequence shown here is derived from an EMBL/GenBank/DDBJ whole genome shotgun (WGS) entry which is preliminary data.</text>
</comment>
<keyword evidence="7" id="KW-1185">Reference proteome</keyword>
<dbReference type="EMBL" id="JAULRT010000060">
    <property type="protein sequence ID" value="MDO3383386.1"/>
    <property type="molecule type" value="Genomic_DNA"/>
</dbReference>
<organism evidence="6 7">
    <name type="scientific">Gilvimarinus algae</name>
    <dbReference type="NCBI Taxonomy" id="3058037"/>
    <lineage>
        <taxon>Bacteria</taxon>
        <taxon>Pseudomonadati</taxon>
        <taxon>Pseudomonadota</taxon>
        <taxon>Gammaproteobacteria</taxon>
        <taxon>Cellvibrionales</taxon>
        <taxon>Cellvibrionaceae</taxon>
        <taxon>Gilvimarinus</taxon>
    </lineage>
</organism>
<dbReference type="RefSeq" id="WP_302714155.1">
    <property type="nucleotide sequence ID" value="NZ_JAULRT010000060.1"/>
</dbReference>
<feature type="domain" description="HTH tetR-type" evidence="5">
    <location>
        <begin position="4"/>
        <end position="64"/>
    </location>
</feature>
<dbReference type="PRINTS" id="PR00455">
    <property type="entry name" value="HTHTETR"/>
</dbReference>
<evidence type="ECO:0000313" key="6">
    <source>
        <dbReference type="EMBL" id="MDO3383386.1"/>
    </source>
</evidence>
<protein>
    <submittedName>
        <fullName evidence="6">TetR/AcrR family transcriptional regulator</fullName>
    </submittedName>
</protein>
<dbReference type="PANTHER" id="PTHR47506:SF1">
    <property type="entry name" value="HTH-TYPE TRANSCRIPTIONAL REGULATOR YJDC"/>
    <property type="match status" value="1"/>
</dbReference>
<gene>
    <name evidence="6" type="ORF">QWI16_14480</name>
</gene>
<dbReference type="SUPFAM" id="SSF48498">
    <property type="entry name" value="Tetracyclin repressor-like, C-terminal domain"/>
    <property type="match status" value="1"/>
</dbReference>
<keyword evidence="3" id="KW-0804">Transcription</keyword>
<feature type="DNA-binding region" description="H-T-H motif" evidence="4">
    <location>
        <begin position="27"/>
        <end position="46"/>
    </location>
</feature>
<reference evidence="6" key="1">
    <citation type="submission" date="2023-07" db="EMBL/GenBank/DDBJ databases">
        <title>Gilvimarinus algae sp. nov., isolated from the surface of Kelp.</title>
        <authorList>
            <person name="Sun Y.Y."/>
            <person name="Gong Y."/>
            <person name="Du Z.J."/>
        </authorList>
    </citation>
    <scope>NUCLEOTIDE SEQUENCE</scope>
    <source>
        <strain evidence="6">SDUM040014</strain>
    </source>
</reference>
<proteinExistence type="predicted"/>
<dbReference type="InterPro" id="IPR036271">
    <property type="entry name" value="Tet_transcr_reg_TetR-rel_C_sf"/>
</dbReference>
<dbReference type="Proteomes" id="UP001168380">
    <property type="component" value="Unassembled WGS sequence"/>
</dbReference>
<dbReference type="Pfam" id="PF00440">
    <property type="entry name" value="TetR_N"/>
    <property type="match status" value="1"/>
</dbReference>
<dbReference type="PANTHER" id="PTHR47506">
    <property type="entry name" value="TRANSCRIPTIONAL REGULATORY PROTEIN"/>
    <property type="match status" value="1"/>
</dbReference>
<keyword evidence="1" id="KW-0805">Transcription regulation</keyword>
<sequence length="206" mass="23519">MSAIETRERLLSTALELIWQSNYSSVGVNEICKQAGVTKGGFYHHFESKAQLFCEATDYYWKSVKKDFDALFSPSNSSLEQLENVLAFILRTKLDEENDDIPGCAFFSAGTQCGNNEEKIQEALREMSNASVRYNLSLVRALAGDGYLEDNVDHERAARYMHQYIQGVLIYGKVHRNLPLVRDDLPEAVYRLLGLKREYWFSAKPT</sequence>
<evidence type="ECO:0000259" key="5">
    <source>
        <dbReference type="PROSITE" id="PS50977"/>
    </source>
</evidence>
<evidence type="ECO:0000313" key="7">
    <source>
        <dbReference type="Proteomes" id="UP001168380"/>
    </source>
</evidence>
<name>A0ABT8TH13_9GAMM</name>
<evidence type="ECO:0000256" key="3">
    <source>
        <dbReference type="ARBA" id="ARBA00023163"/>
    </source>
</evidence>